<keyword evidence="3 7" id="KW-0812">Transmembrane</keyword>
<dbReference type="PROSITE" id="PS50156">
    <property type="entry name" value="SSD"/>
    <property type="match status" value="1"/>
</dbReference>
<organism evidence="9 10">
    <name type="scientific">Nocardia callitridis</name>
    <dbReference type="NCBI Taxonomy" id="648753"/>
    <lineage>
        <taxon>Bacteria</taxon>
        <taxon>Bacillati</taxon>
        <taxon>Actinomycetota</taxon>
        <taxon>Actinomycetes</taxon>
        <taxon>Mycobacteriales</taxon>
        <taxon>Nocardiaceae</taxon>
        <taxon>Nocardia</taxon>
    </lineage>
</organism>
<dbReference type="InterPro" id="IPR000731">
    <property type="entry name" value="SSD"/>
</dbReference>
<dbReference type="SUPFAM" id="SSF82866">
    <property type="entry name" value="Multidrug efflux transporter AcrB transmembrane domain"/>
    <property type="match status" value="2"/>
</dbReference>
<feature type="transmembrane region" description="Helical" evidence="7">
    <location>
        <begin position="334"/>
        <end position="357"/>
    </location>
</feature>
<keyword evidence="10" id="KW-1185">Reference proteome</keyword>
<dbReference type="Pfam" id="PF03176">
    <property type="entry name" value="MMPL"/>
    <property type="match status" value="2"/>
</dbReference>
<evidence type="ECO:0000256" key="4">
    <source>
        <dbReference type="ARBA" id="ARBA00022989"/>
    </source>
</evidence>
<proteinExistence type="predicted"/>
<dbReference type="InterPro" id="IPR004869">
    <property type="entry name" value="MMPL_dom"/>
</dbReference>
<reference evidence="10" key="1">
    <citation type="journal article" date="2019" name="Int. J. Syst. Evol. Microbiol.">
        <title>The Global Catalogue of Microorganisms (GCM) 10K type strain sequencing project: providing services to taxonomists for standard genome sequencing and annotation.</title>
        <authorList>
            <consortium name="The Broad Institute Genomics Platform"/>
            <consortium name="The Broad Institute Genome Sequencing Center for Infectious Disease"/>
            <person name="Wu L."/>
            <person name="Ma J."/>
        </authorList>
    </citation>
    <scope>NUCLEOTIDE SEQUENCE [LARGE SCALE GENOMIC DNA]</scope>
    <source>
        <strain evidence="10">JCM 18298</strain>
    </source>
</reference>
<feature type="transmembrane region" description="Helical" evidence="7">
    <location>
        <begin position="224"/>
        <end position="247"/>
    </location>
</feature>
<feature type="transmembrane region" description="Helical" evidence="7">
    <location>
        <begin position="688"/>
        <end position="709"/>
    </location>
</feature>
<feature type="compositionally biased region" description="Basic and acidic residues" evidence="6">
    <location>
        <begin position="765"/>
        <end position="781"/>
    </location>
</feature>
<feature type="transmembrane region" description="Helical" evidence="7">
    <location>
        <begin position="579"/>
        <end position="597"/>
    </location>
</feature>
<evidence type="ECO:0000256" key="1">
    <source>
        <dbReference type="ARBA" id="ARBA00004651"/>
    </source>
</evidence>
<evidence type="ECO:0000256" key="5">
    <source>
        <dbReference type="ARBA" id="ARBA00023136"/>
    </source>
</evidence>
<evidence type="ECO:0000256" key="3">
    <source>
        <dbReference type="ARBA" id="ARBA00022692"/>
    </source>
</evidence>
<dbReference type="PANTHER" id="PTHR33406">
    <property type="entry name" value="MEMBRANE PROTEIN MJ1562-RELATED"/>
    <property type="match status" value="1"/>
</dbReference>
<feature type="transmembrane region" description="Helical" evidence="7">
    <location>
        <begin position="721"/>
        <end position="745"/>
    </location>
</feature>
<dbReference type="Gene3D" id="1.20.1640.10">
    <property type="entry name" value="Multidrug efflux transporter AcrB transmembrane domain"/>
    <property type="match status" value="2"/>
</dbReference>
<feature type="region of interest" description="Disordered" evidence="6">
    <location>
        <begin position="761"/>
        <end position="781"/>
    </location>
</feature>
<feature type="transmembrane region" description="Helical" evidence="7">
    <location>
        <begin position="253"/>
        <end position="274"/>
    </location>
</feature>
<evidence type="ECO:0000256" key="2">
    <source>
        <dbReference type="ARBA" id="ARBA00022475"/>
    </source>
</evidence>
<dbReference type="PANTHER" id="PTHR33406:SF13">
    <property type="entry name" value="MEMBRANE PROTEIN YDFJ"/>
    <property type="match status" value="1"/>
</dbReference>
<evidence type="ECO:0000313" key="9">
    <source>
        <dbReference type="EMBL" id="GAA5054092.1"/>
    </source>
</evidence>
<comment type="caution">
    <text evidence="9">The sequence shown here is derived from an EMBL/GenBank/DDBJ whole genome shotgun (WGS) entry which is preliminary data.</text>
</comment>
<keyword evidence="4 7" id="KW-1133">Transmembrane helix</keyword>
<feature type="domain" description="SSD" evidence="8">
    <location>
        <begin position="235"/>
        <end position="359"/>
    </location>
</feature>
<dbReference type="RefSeq" id="WP_345495812.1">
    <property type="nucleotide sequence ID" value="NZ_BAABJM010000002.1"/>
</dbReference>
<evidence type="ECO:0000256" key="7">
    <source>
        <dbReference type="SAM" id="Phobius"/>
    </source>
</evidence>
<feature type="transmembrane region" description="Helical" evidence="7">
    <location>
        <begin position="309"/>
        <end position="328"/>
    </location>
</feature>
<keyword evidence="2" id="KW-1003">Cell membrane</keyword>
<gene>
    <name evidence="9" type="ORF">GCM10023318_28660</name>
</gene>
<dbReference type="Proteomes" id="UP001500603">
    <property type="component" value="Unassembled WGS sequence"/>
</dbReference>
<evidence type="ECO:0000256" key="6">
    <source>
        <dbReference type="SAM" id="MobiDB-lite"/>
    </source>
</evidence>
<dbReference type="EMBL" id="BAABJM010000002">
    <property type="protein sequence ID" value="GAA5054092.1"/>
    <property type="molecule type" value="Genomic_DNA"/>
</dbReference>
<sequence length="781" mass="81868">MRTRSADGPDVGHGDVGTPRPGLAATWARLCYRLRWPILVAWAVIAVCGGSRFDHLEDHLRLPDYSISGSDSQRTADLITERFPRLGTEQVAIVVTGDDTDALARAVGSITSALHGIEGVGDIVDPTTPQVGPELLADDSRTALVLAPLNGSVSERDTRTDRIESALHEVALPAGVAADLTGETPLNKALADVERQDQLRAEIIGLTLAVLLLLWGLRSLLAAVLAVGSAAMGVTLSSIGIAGVSGVAETSQFALVVATIIGLAVGVDYALFMISRFREGLPGRGAPPARPEQVIAALRTCMRTSGHTVIVSGVIVMVSLCSITVIDGPVFRDIAIAAALVVLCSLLAAMTGLPALLSVSATRLRPRATRHTDSPEGTWYRWVAFVQRRPASLGIPAAALLVALAIPAAGMRLGLDLGIPTLSHTSAGSGYSSAAAAFGGSAVAPIHVSACTDDAQPLSDNQTAAVREYFDDVRKAEGVLSVASAFDATFGRPGQPDPRRLAGTPLGSELDDVLVDDIGAPSCLLGVVQSDQAVDSPATTRLVGHLRDAGARLAPLGVTTGVAGMAAQYRDIATETSRMFPVVIALVLALSLVYLIVMLRSIVIPIKAIVLNALATAAALGATVAVFQYGYGESLLDFHSVGTIQAFLPVAMFAVLFGLSMDYEVFMVQRVREEYLRCGDNREAVRRAMGAVAPQITIAGLIMIAVFGALTVADVLELQQIGFGLAIAIAIDITVLRLIVVPVLMSVADKWNWWLPFQGATSHEQSPKDHPLPKVTDKVPG</sequence>
<evidence type="ECO:0000259" key="8">
    <source>
        <dbReference type="PROSITE" id="PS50156"/>
    </source>
</evidence>
<feature type="transmembrane region" description="Helical" evidence="7">
    <location>
        <begin position="643"/>
        <end position="667"/>
    </location>
</feature>
<keyword evidence="5 7" id="KW-0472">Membrane</keyword>
<feature type="transmembrane region" description="Helical" evidence="7">
    <location>
        <begin position="391"/>
        <end position="415"/>
    </location>
</feature>
<dbReference type="InterPro" id="IPR050545">
    <property type="entry name" value="Mycobact_MmpL"/>
</dbReference>
<protein>
    <submittedName>
        <fullName evidence="9">MMPL family transporter</fullName>
    </submittedName>
</protein>
<accession>A0ABP9KBN0</accession>
<name>A0ABP9KBN0_9NOCA</name>
<comment type="subcellular location">
    <subcellularLocation>
        <location evidence="1">Cell membrane</location>
        <topology evidence="1">Multi-pass membrane protein</topology>
    </subcellularLocation>
</comment>
<feature type="transmembrane region" description="Helical" evidence="7">
    <location>
        <begin position="609"/>
        <end position="631"/>
    </location>
</feature>
<evidence type="ECO:0000313" key="10">
    <source>
        <dbReference type="Proteomes" id="UP001500603"/>
    </source>
</evidence>